<dbReference type="GO" id="GO:0061513">
    <property type="term" value="F:glucose 6-phosphate:phosphate antiporter activity"/>
    <property type="evidence" value="ECO:0007669"/>
    <property type="project" value="TreeGrafter"/>
</dbReference>
<dbReference type="PANTHER" id="PTHR43184">
    <property type="entry name" value="MAJOR FACILITATOR SUPERFAMILY TRANSPORTER 16, ISOFORM B"/>
    <property type="match status" value="1"/>
</dbReference>
<dbReference type="SUPFAM" id="SSF103473">
    <property type="entry name" value="MFS general substrate transporter"/>
    <property type="match status" value="1"/>
</dbReference>
<feature type="transmembrane region" description="Helical" evidence="5">
    <location>
        <begin position="452"/>
        <end position="472"/>
    </location>
</feature>
<accession>A0AAD1T6U1</accession>
<dbReference type="Pfam" id="PF07690">
    <property type="entry name" value="MFS_1"/>
    <property type="match status" value="1"/>
</dbReference>
<feature type="transmembrane region" description="Helical" evidence="5">
    <location>
        <begin position="350"/>
        <end position="369"/>
    </location>
</feature>
<evidence type="ECO:0000256" key="1">
    <source>
        <dbReference type="ARBA" id="ARBA00004477"/>
    </source>
</evidence>
<organism evidence="7 8">
    <name type="scientific">Pelobates cultripes</name>
    <name type="common">Western spadefoot toad</name>
    <dbReference type="NCBI Taxonomy" id="61616"/>
    <lineage>
        <taxon>Eukaryota</taxon>
        <taxon>Metazoa</taxon>
        <taxon>Chordata</taxon>
        <taxon>Craniata</taxon>
        <taxon>Vertebrata</taxon>
        <taxon>Euteleostomi</taxon>
        <taxon>Amphibia</taxon>
        <taxon>Batrachia</taxon>
        <taxon>Anura</taxon>
        <taxon>Pelobatoidea</taxon>
        <taxon>Pelobatidae</taxon>
        <taxon>Pelobates</taxon>
    </lineage>
</organism>
<keyword evidence="3 5" id="KW-1133">Transmembrane helix</keyword>
<dbReference type="FunFam" id="1.20.1250.20:FF:000050">
    <property type="entry name" value="glucose-6-phosphate exchanger SLC37A2 isoform X1"/>
    <property type="match status" value="1"/>
</dbReference>
<evidence type="ECO:0000256" key="3">
    <source>
        <dbReference type="ARBA" id="ARBA00022989"/>
    </source>
</evidence>
<keyword evidence="4 5" id="KW-0472">Membrane</keyword>
<dbReference type="EMBL" id="OW240921">
    <property type="protein sequence ID" value="CAH2320365.1"/>
    <property type="molecule type" value="Genomic_DNA"/>
</dbReference>
<keyword evidence="8" id="KW-1185">Reference proteome</keyword>
<feature type="transmembrane region" description="Helical" evidence="5">
    <location>
        <begin position="381"/>
        <end position="402"/>
    </location>
</feature>
<dbReference type="Gene3D" id="1.20.1250.20">
    <property type="entry name" value="MFS general substrate transporter like domains"/>
    <property type="match status" value="1"/>
</dbReference>
<dbReference type="Proteomes" id="UP001295444">
    <property type="component" value="Chromosome 10"/>
</dbReference>
<dbReference type="AlphaFoldDB" id="A0AAD1T6U1"/>
<comment type="subcellular location">
    <subcellularLocation>
        <location evidence="1">Endoplasmic reticulum membrane</location>
        <topology evidence="1">Multi-pass membrane protein</topology>
    </subcellularLocation>
</comment>
<evidence type="ECO:0000313" key="7">
    <source>
        <dbReference type="EMBL" id="CAH2320365.1"/>
    </source>
</evidence>
<evidence type="ECO:0000256" key="4">
    <source>
        <dbReference type="ARBA" id="ARBA00023136"/>
    </source>
</evidence>
<dbReference type="PROSITE" id="PS50850">
    <property type="entry name" value="MFS"/>
    <property type="match status" value="1"/>
</dbReference>
<feature type="transmembrane region" description="Helical" evidence="5">
    <location>
        <begin position="295"/>
        <end position="316"/>
    </location>
</feature>
<dbReference type="InterPro" id="IPR020846">
    <property type="entry name" value="MFS_dom"/>
</dbReference>
<gene>
    <name evidence="7" type="ORF">PECUL_23A027327</name>
</gene>
<dbReference type="GO" id="GO:0005789">
    <property type="term" value="C:endoplasmic reticulum membrane"/>
    <property type="evidence" value="ECO:0007669"/>
    <property type="project" value="UniProtKB-SubCell"/>
</dbReference>
<keyword evidence="2 5" id="KW-0812">Transmembrane</keyword>
<dbReference type="InterPro" id="IPR036259">
    <property type="entry name" value="MFS_trans_sf"/>
</dbReference>
<sequence>MMRYFVYNVSRPSETLLSCLIFPLKESAARVEEEFIQCEREKQEKLRHFRGAVRQRVNQHAKLRKKHQIQKSCDAVAREGCVFKQSLDAAKHLTPKRNTCVYRNTPVAICSPRSRWVSAKKICENLSEENEGCENNRLFKQHAKTLSKTMKQVRHRLAALQTVQREELMLPGGVWKVSPTRDNPVSRRSPVPCALEDDGEELFLNGFHDLPVEMLPQKYPDDVGCTPPESSEESSADDVDDIQVTSTSTEAIFKNEPLDNVDDPENHPIGEHPQAISFLGALRIPGVVEFSLCLLFAKLVSYTFLYWLPLYIANVADFDPEKAGDMSTLFDAGGIVGGILAGAISDLTGASAITCAIILVLTAPMLFIYNHFGKTDVTVTIVMLLICGMLVNGPYSLITTAVSADLGTHKSLHGNAKALSTVTAIIDGSGSIGAALGPALASVLSTRSWNSVFYMLIVSDLLACLVLSRLVYKEGKRICRCCWKSTRFTRM</sequence>
<evidence type="ECO:0000256" key="5">
    <source>
        <dbReference type="SAM" id="Phobius"/>
    </source>
</evidence>
<dbReference type="InterPro" id="IPR011701">
    <property type="entry name" value="MFS"/>
</dbReference>
<name>A0AAD1T6U1_PELCU</name>
<dbReference type="PANTHER" id="PTHR43184:SF9">
    <property type="entry name" value="GLUCOSE-6-PHOSPHATE EXCHANGER SLC37A2"/>
    <property type="match status" value="1"/>
</dbReference>
<dbReference type="GO" id="GO:0035435">
    <property type="term" value="P:phosphate ion transmembrane transport"/>
    <property type="evidence" value="ECO:0007669"/>
    <property type="project" value="TreeGrafter"/>
</dbReference>
<feature type="transmembrane region" description="Helical" evidence="5">
    <location>
        <begin position="328"/>
        <end position="344"/>
    </location>
</feature>
<reference evidence="7" key="1">
    <citation type="submission" date="2022-03" db="EMBL/GenBank/DDBJ databases">
        <authorList>
            <person name="Alioto T."/>
            <person name="Alioto T."/>
            <person name="Gomez Garrido J."/>
        </authorList>
    </citation>
    <scope>NUCLEOTIDE SEQUENCE</scope>
</reference>
<feature type="domain" description="Major facilitator superfamily (MFS) profile" evidence="6">
    <location>
        <begin position="287"/>
        <end position="491"/>
    </location>
</feature>
<proteinExistence type="predicted"/>
<evidence type="ECO:0000259" key="6">
    <source>
        <dbReference type="PROSITE" id="PS50850"/>
    </source>
</evidence>
<evidence type="ECO:0000313" key="8">
    <source>
        <dbReference type="Proteomes" id="UP001295444"/>
    </source>
</evidence>
<evidence type="ECO:0000256" key="2">
    <source>
        <dbReference type="ARBA" id="ARBA00022692"/>
    </source>
</evidence>
<protein>
    <submittedName>
        <fullName evidence="7">Glucose-6-phosphate exchanger SLC37A2 isoform X2</fullName>
    </submittedName>
</protein>